<dbReference type="PANTHER" id="PTHR44943:SF8">
    <property type="entry name" value="TPR REPEAT-CONTAINING PROTEIN MJ0263"/>
    <property type="match status" value="1"/>
</dbReference>
<dbReference type="InterPro" id="IPR051685">
    <property type="entry name" value="Ycf3/AcsC/BcsC/TPR_MFPF"/>
</dbReference>
<protein>
    <submittedName>
        <fullName evidence="4">Uncharacterized protein</fullName>
    </submittedName>
</protein>
<reference evidence="4" key="1">
    <citation type="submission" date="2015-04" db="EMBL/GenBank/DDBJ databases">
        <title>The genome sequence of the plant pathogenic Rhizarian Plasmodiophora brassicae reveals insights in its biotrophic life cycle and the origin of chitin synthesis.</title>
        <authorList>
            <person name="Schwelm A."/>
            <person name="Fogelqvist J."/>
            <person name="Knaust A."/>
            <person name="Julke S."/>
            <person name="Lilja T."/>
            <person name="Dhandapani V."/>
            <person name="Bonilla-Rosso G."/>
            <person name="Karlsson M."/>
            <person name="Shevchenko A."/>
            <person name="Choi S.R."/>
            <person name="Kim H.G."/>
            <person name="Park J.Y."/>
            <person name="Lim Y.P."/>
            <person name="Ludwig-Muller J."/>
            <person name="Dixelius C."/>
        </authorList>
    </citation>
    <scope>NUCLEOTIDE SEQUENCE</scope>
    <source>
        <tissue evidence="4">Potato root galls</tissue>
    </source>
</reference>
<proteinExistence type="predicted"/>
<evidence type="ECO:0000256" key="1">
    <source>
        <dbReference type="ARBA" id="ARBA00022737"/>
    </source>
</evidence>
<dbReference type="PANTHER" id="PTHR44943">
    <property type="entry name" value="CELLULOSE SYNTHASE OPERON PROTEIN C"/>
    <property type="match status" value="1"/>
</dbReference>
<dbReference type="Gene3D" id="1.25.40.10">
    <property type="entry name" value="Tetratricopeptide repeat domain"/>
    <property type="match status" value="2"/>
</dbReference>
<name>A0A0H5QJN2_9EUKA</name>
<keyword evidence="2 3" id="KW-0802">TPR repeat</keyword>
<dbReference type="Pfam" id="PF12895">
    <property type="entry name" value="ANAPC3"/>
    <property type="match status" value="1"/>
</dbReference>
<evidence type="ECO:0000256" key="2">
    <source>
        <dbReference type="ARBA" id="ARBA00022803"/>
    </source>
</evidence>
<dbReference type="InterPro" id="IPR019734">
    <property type="entry name" value="TPR_rpt"/>
</dbReference>
<dbReference type="EMBL" id="HACM01001766">
    <property type="protein sequence ID" value="CRZ02208.1"/>
    <property type="molecule type" value="Transcribed_RNA"/>
</dbReference>
<sequence length="589" mass="66214">TPPVRVAPRTNVMYHDQCRHYYQSALVSQDVLGQEVVQLSHYIDVHMHAITDEVQSVVAFLISRCDMALSNWLQGDRKLGCALLSLQYTVARIITLKLNNPERALSFLVNYSGAWPICARLPVGHGVLSLLEDRIEGHDEAIVSERVEIDVLCMLSSILIALGRYSLALKLCSRLPQHRSDVVYLSVVARFYCLQYDNPSNDGAVSLSMQTLSEHRDSQPGYILFFYGYILYSSKQYSKALLLFKGSFADDHRRHDSCLMIGVCLIELGNFEEAMQYLQRAIRNNRTELLSAFNIAIVHELQSQAKEAIYIYEAIIEECSEDRSSGNSPLVPRVDVISRLSIQLELQGNFTKAITLMDTVGPSEKVATERRRIHLMLCLKDRYADAISACDIVLSEYPHDIVVSMYKCEALFASERFDAAIAGCDLILAKCADIGGHGVAEEYNLHLLDPMSLSKLKSQAYINKGLCLACLGHGDKAIEMMQWAIFQFECKEAVFNLCVLWMQAGQFEAGCARWLQFKGIDLDMNGKYYETLTQELNNANSASCRPDSHIAGQLSGQQDVAMTKLVLKRWVQHRSNNVFSKCIQEILGS</sequence>
<feature type="non-terminal residue" evidence="4">
    <location>
        <position position="1"/>
    </location>
</feature>
<keyword evidence="1" id="KW-0677">Repeat</keyword>
<evidence type="ECO:0000313" key="4">
    <source>
        <dbReference type="EMBL" id="CRZ02208.1"/>
    </source>
</evidence>
<dbReference type="SMART" id="SM00028">
    <property type="entry name" value="TPR"/>
    <property type="match status" value="5"/>
</dbReference>
<dbReference type="SUPFAM" id="SSF48452">
    <property type="entry name" value="TPR-like"/>
    <property type="match status" value="2"/>
</dbReference>
<feature type="repeat" description="TPR" evidence="3">
    <location>
        <begin position="255"/>
        <end position="288"/>
    </location>
</feature>
<dbReference type="PROSITE" id="PS50005">
    <property type="entry name" value="TPR"/>
    <property type="match status" value="1"/>
</dbReference>
<dbReference type="InterPro" id="IPR011990">
    <property type="entry name" value="TPR-like_helical_dom_sf"/>
</dbReference>
<dbReference type="AlphaFoldDB" id="A0A0H5QJN2"/>
<evidence type="ECO:0000256" key="3">
    <source>
        <dbReference type="PROSITE-ProRule" id="PRU00339"/>
    </source>
</evidence>
<accession>A0A0H5QJN2</accession>
<organism evidence="4">
    <name type="scientific">Spongospora subterranea</name>
    <dbReference type="NCBI Taxonomy" id="70186"/>
    <lineage>
        <taxon>Eukaryota</taxon>
        <taxon>Sar</taxon>
        <taxon>Rhizaria</taxon>
        <taxon>Endomyxa</taxon>
        <taxon>Phytomyxea</taxon>
        <taxon>Plasmodiophorida</taxon>
        <taxon>Plasmodiophoridae</taxon>
        <taxon>Spongospora</taxon>
    </lineage>
</organism>